<feature type="region of interest" description="Disordered" evidence="1">
    <location>
        <begin position="21"/>
        <end position="91"/>
    </location>
</feature>
<keyword evidence="3" id="KW-1185">Reference proteome</keyword>
<dbReference type="EMBL" id="JANPWB010000012">
    <property type="protein sequence ID" value="KAJ1112372.1"/>
    <property type="molecule type" value="Genomic_DNA"/>
</dbReference>
<feature type="compositionally biased region" description="Basic and acidic residues" evidence="1">
    <location>
        <begin position="21"/>
        <end position="33"/>
    </location>
</feature>
<evidence type="ECO:0000313" key="3">
    <source>
        <dbReference type="Proteomes" id="UP001066276"/>
    </source>
</evidence>
<evidence type="ECO:0000313" key="2">
    <source>
        <dbReference type="EMBL" id="KAJ1112372.1"/>
    </source>
</evidence>
<evidence type="ECO:0000256" key="1">
    <source>
        <dbReference type="SAM" id="MobiDB-lite"/>
    </source>
</evidence>
<gene>
    <name evidence="2" type="ORF">NDU88_000640</name>
</gene>
<feature type="compositionally biased region" description="Basic and acidic residues" evidence="1">
    <location>
        <begin position="65"/>
        <end position="76"/>
    </location>
</feature>
<accession>A0AAV7NB14</accession>
<reference evidence="2" key="1">
    <citation type="journal article" date="2022" name="bioRxiv">
        <title>Sequencing and chromosome-scale assembly of the giantPleurodeles waltlgenome.</title>
        <authorList>
            <person name="Brown T."/>
            <person name="Elewa A."/>
            <person name="Iarovenko S."/>
            <person name="Subramanian E."/>
            <person name="Araus A.J."/>
            <person name="Petzold A."/>
            <person name="Susuki M."/>
            <person name="Suzuki K.-i.T."/>
            <person name="Hayashi T."/>
            <person name="Toyoda A."/>
            <person name="Oliveira C."/>
            <person name="Osipova E."/>
            <person name="Leigh N.D."/>
            <person name="Simon A."/>
            <person name="Yun M.H."/>
        </authorList>
    </citation>
    <scope>NUCLEOTIDE SEQUENCE</scope>
    <source>
        <strain evidence="2">20211129_DDA</strain>
        <tissue evidence="2">Liver</tissue>
    </source>
</reference>
<name>A0AAV7NB14_PLEWA</name>
<dbReference type="AlphaFoldDB" id="A0AAV7NB14"/>
<feature type="compositionally biased region" description="Basic and acidic residues" evidence="1">
    <location>
        <begin position="46"/>
        <end position="55"/>
    </location>
</feature>
<comment type="caution">
    <text evidence="2">The sequence shown here is derived from an EMBL/GenBank/DDBJ whole genome shotgun (WGS) entry which is preliminary data.</text>
</comment>
<protein>
    <submittedName>
        <fullName evidence="2">Uncharacterized protein</fullName>
    </submittedName>
</protein>
<sequence length="177" mass="19817">MLRDASEDCFRVRGLQEKTDYAKRRENATEKKNTCGVPETETTETDGSKASRGTDRTGAVTTSGEEARTRETRHDPGGSWLSKAPVDGNQVGDTQSLRRRVVVDNAHGSHQGFFVMIKFLYEKFGFPALAALVDAKIQIWHMCHNDGKNPQSENLITFEMLDSLWPLVALDIYDPLN</sequence>
<proteinExistence type="predicted"/>
<organism evidence="2 3">
    <name type="scientific">Pleurodeles waltl</name>
    <name type="common">Iberian ribbed newt</name>
    <dbReference type="NCBI Taxonomy" id="8319"/>
    <lineage>
        <taxon>Eukaryota</taxon>
        <taxon>Metazoa</taxon>
        <taxon>Chordata</taxon>
        <taxon>Craniata</taxon>
        <taxon>Vertebrata</taxon>
        <taxon>Euteleostomi</taxon>
        <taxon>Amphibia</taxon>
        <taxon>Batrachia</taxon>
        <taxon>Caudata</taxon>
        <taxon>Salamandroidea</taxon>
        <taxon>Salamandridae</taxon>
        <taxon>Pleurodelinae</taxon>
        <taxon>Pleurodeles</taxon>
    </lineage>
</organism>
<dbReference type="Proteomes" id="UP001066276">
    <property type="component" value="Chromosome 8"/>
</dbReference>